<dbReference type="InterPro" id="IPR000792">
    <property type="entry name" value="Tscrpt_reg_LuxR_C"/>
</dbReference>
<keyword evidence="4" id="KW-0804">Transcription</keyword>
<evidence type="ECO:0000313" key="9">
    <source>
        <dbReference type="Proteomes" id="UP001595733"/>
    </source>
</evidence>
<dbReference type="InterPro" id="IPR058245">
    <property type="entry name" value="NreC/VraR/RcsB-like_REC"/>
</dbReference>
<dbReference type="Gene3D" id="3.40.50.2300">
    <property type="match status" value="1"/>
</dbReference>
<feature type="domain" description="HTH luxR-type" evidence="6">
    <location>
        <begin position="139"/>
        <end position="204"/>
    </location>
</feature>
<dbReference type="RefSeq" id="WP_378141652.1">
    <property type="nucleotide sequence ID" value="NZ_JBHSEF010000022.1"/>
</dbReference>
<dbReference type="PANTHER" id="PTHR45566:SF2">
    <property type="entry name" value="NARL SUBFAMILY"/>
    <property type="match status" value="1"/>
</dbReference>
<accession>A0ABV8UVM9</accession>
<dbReference type="SUPFAM" id="SSF52172">
    <property type="entry name" value="CheY-like"/>
    <property type="match status" value="1"/>
</dbReference>
<dbReference type="InterPro" id="IPR001789">
    <property type="entry name" value="Sig_transdc_resp-reg_receiver"/>
</dbReference>
<gene>
    <name evidence="8" type="ORF">ACFO0S_09320</name>
</gene>
<proteinExistence type="predicted"/>
<organism evidence="8 9">
    <name type="scientific">Chryseomicrobium palamuruense</name>
    <dbReference type="NCBI Taxonomy" id="682973"/>
    <lineage>
        <taxon>Bacteria</taxon>
        <taxon>Bacillati</taxon>
        <taxon>Bacillota</taxon>
        <taxon>Bacilli</taxon>
        <taxon>Bacillales</taxon>
        <taxon>Caryophanaceae</taxon>
        <taxon>Chryseomicrobium</taxon>
    </lineage>
</organism>
<protein>
    <submittedName>
        <fullName evidence="8">LuxR C-terminal-related transcriptional regulator</fullName>
    </submittedName>
</protein>
<keyword evidence="9" id="KW-1185">Reference proteome</keyword>
<evidence type="ECO:0000256" key="2">
    <source>
        <dbReference type="ARBA" id="ARBA00023015"/>
    </source>
</evidence>
<name>A0ABV8UVM9_9BACL</name>
<dbReference type="InterPro" id="IPR011006">
    <property type="entry name" value="CheY-like_superfamily"/>
</dbReference>
<evidence type="ECO:0000256" key="3">
    <source>
        <dbReference type="ARBA" id="ARBA00023125"/>
    </source>
</evidence>
<comment type="caution">
    <text evidence="8">The sequence shown here is derived from an EMBL/GenBank/DDBJ whole genome shotgun (WGS) entry which is preliminary data.</text>
</comment>
<dbReference type="Pfam" id="PF00072">
    <property type="entry name" value="Response_reg"/>
    <property type="match status" value="1"/>
</dbReference>
<feature type="modified residue" description="4-aspartylphosphate" evidence="5">
    <location>
        <position position="53"/>
    </location>
</feature>
<dbReference type="SMART" id="SM00421">
    <property type="entry name" value="HTH_LUXR"/>
    <property type="match status" value="1"/>
</dbReference>
<dbReference type="EMBL" id="JBHSEF010000022">
    <property type="protein sequence ID" value="MFC4355244.1"/>
    <property type="molecule type" value="Genomic_DNA"/>
</dbReference>
<dbReference type="CDD" id="cd17535">
    <property type="entry name" value="REC_NarL-like"/>
    <property type="match status" value="1"/>
</dbReference>
<evidence type="ECO:0000259" key="6">
    <source>
        <dbReference type="PROSITE" id="PS50043"/>
    </source>
</evidence>
<dbReference type="Proteomes" id="UP001595733">
    <property type="component" value="Unassembled WGS sequence"/>
</dbReference>
<sequence>MRVLVMNDHPFIRKGIVGLLESDAVFEWIVEATSFDIGLSILEKEHMDIVIVDVKLGKSSGYDFIIRGKKISSASRFVIFTASMKQSDFIQAKEIGIDGYIFKNVLLEEFVHALKVIHKGRKYYDPDVVDLTYMIPVPSQEITDHLTAKEKEVLIELGKGKSNREIALELFISEFTVKKHVSQILSKLELSDRTQAALHANALGLVTYAVN</sequence>
<feature type="domain" description="Response regulatory" evidence="7">
    <location>
        <begin position="2"/>
        <end position="118"/>
    </location>
</feature>
<evidence type="ECO:0000256" key="1">
    <source>
        <dbReference type="ARBA" id="ARBA00022553"/>
    </source>
</evidence>
<dbReference type="SMART" id="SM00448">
    <property type="entry name" value="REC"/>
    <property type="match status" value="1"/>
</dbReference>
<evidence type="ECO:0000313" key="8">
    <source>
        <dbReference type="EMBL" id="MFC4355244.1"/>
    </source>
</evidence>
<reference evidence="9" key="1">
    <citation type="journal article" date="2019" name="Int. J. Syst. Evol. Microbiol.">
        <title>The Global Catalogue of Microorganisms (GCM) 10K type strain sequencing project: providing services to taxonomists for standard genome sequencing and annotation.</title>
        <authorList>
            <consortium name="The Broad Institute Genomics Platform"/>
            <consortium name="The Broad Institute Genome Sequencing Center for Infectious Disease"/>
            <person name="Wu L."/>
            <person name="Ma J."/>
        </authorList>
    </citation>
    <scope>NUCLEOTIDE SEQUENCE [LARGE SCALE GENOMIC DNA]</scope>
    <source>
        <strain evidence="9">CCUG 50353</strain>
    </source>
</reference>
<dbReference type="SUPFAM" id="SSF46894">
    <property type="entry name" value="C-terminal effector domain of the bipartite response regulators"/>
    <property type="match status" value="1"/>
</dbReference>
<keyword evidence="3" id="KW-0238">DNA-binding</keyword>
<evidence type="ECO:0000256" key="4">
    <source>
        <dbReference type="ARBA" id="ARBA00023163"/>
    </source>
</evidence>
<keyword evidence="2" id="KW-0805">Transcription regulation</keyword>
<dbReference type="Pfam" id="PF00196">
    <property type="entry name" value="GerE"/>
    <property type="match status" value="1"/>
</dbReference>
<evidence type="ECO:0000259" key="7">
    <source>
        <dbReference type="PROSITE" id="PS50110"/>
    </source>
</evidence>
<dbReference type="InterPro" id="IPR051015">
    <property type="entry name" value="EvgA-like"/>
</dbReference>
<dbReference type="InterPro" id="IPR016032">
    <property type="entry name" value="Sig_transdc_resp-reg_C-effctor"/>
</dbReference>
<dbReference type="PROSITE" id="PS50043">
    <property type="entry name" value="HTH_LUXR_2"/>
    <property type="match status" value="1"/>
</dbReference>
<dbReference type="PANTHER" id="PTHR45566">
    <property type="entry name" value="HTH-TYPE TRANSCRIPTIONAL REGULATOR YHJB-RELATED"/>
    <property type="match status" value="1"/>
</dbReference>
<evidence type="ECO:0000256" key="5">
    <source>
        <dbReference type="PROSITE-ProRule" id="PRU00169"/>
    </source>
</evidence>
<dbReference type="CDD" id="cd06170">
    <property type="entry name" value="LuxR_C_like"/>
    <property type="match status" value="1"/>
</dbReference>
<dbReference type="PROSITE" id="PS50110">
    <property type="entry name" value="RESPONSE_REGULATORY"/>
    <property type="match status" value="1"/>
</dbReference>
<dbReference type="PRINTS" id="PR00038">
    <property type="entry name" value="HTHLUXR"/>
</dbReference>
<keyword evidence="1 5" id="KW-0597">Phosphoprotein</keyword>